<dbReference type="PANTHER" id="PTHR31571">
    <property type="entry name" value="ALTERED INHERITANCE OF MITOCHONDRIA PROTEIN 6"/>
    <property type="match status" value="1"/>
</dbReference>
<organism evidence="3 4">
    <name type="scientific">Gemmata massiliana</name>
    <dbReference type="NCBI Taxonomy" id="1210884"/>
    <lineage>
        <taxon>Bacteria</taxon>
        <taxon>Pseudomonadati</taxon>
        <taxon>Planctomycetota</taxon>
        <taxon>Planctomycetia</taxon>
        <taxon>Gemmatales</taxon>
        <taxon>Gemmataceae</taxon>
        <taxon>Gemmata</taxon>
    </lineage>
</organism>
<evidence type="ECO:0000313" key="4">
    <source>
        <dbReference type="Proteomes" id="UP000464178"/>
    </source>
</evidence>
<dbReference type="Proteomes" id="UP000464178">
    <property type="component" value="Chromosome"/>
</dbReference>
<dbReference type="GO" id="GO:0006629">
    <property type="term" value="P:lipid metabolic process"/>
    <property type="evidence" value="ECO:0007669"/>
    <property type="project" value="InterPro"/>
</dbReference>
<evidence type="ECO:0000256" key="1">
    <source>
        <dbReference type="ARBA" id="ARBA00014286"/>
    </source>
</evidence>
<dbReference type="InterPro" id="IPR017946">
    <property type="entry name" value="PLC-like_Pdiesterase_TIM-brl"/>
</dbReference>
<proteinExistence type="predicted"/>
<protein>
    <recommendedName>
        <fullName evidence="1">Altered inheritance of mitochondria protein 6</fullName>
    </recommendedName>
</protein>
<keyword evidence="2" id="KW-0732">Signal</keyword>
<reference evidence="3 4" key="1">
    <citation type="submission" date="2019-05" db="EMBL/GenBank/DDBJ databases">
        <authorList>
            <consortium name="Science for Life Laboratories"/>
        </authorList>
    </citation>
    <scope>NUCLEOTIDE SEQUENCE [LARGE SCALE GENOMIC DNA]</scope>
    <source>
        <strain evidence="3">Soil9</strain>
    </source>
</reference>
<gene>
    <name evidence="3" type="ORF">SOIL9_62750</name>
</gene>
<dbReference type="Gene3D" id="3.20.20.190">
    <property type="entry name" value="Phosphatidylinositol (PI) phosphodiesterase"/>
    <property type="match status" value="1"/>
</dbReference>
<keyword evidence="4" id="KW-1185">Reference proteome</keyword>
<dbReference type="SUPFAM" id="SSF51695">
    <property type="entry name" value="PLC-like phosphodiesterases"/>
    <property type="match status" value="1"/>
</dbReference>
<dbReference type="CDD" id="cd08577">
    <property type="entry name" value="PI-PLCc_GDPD_SF_unchar3"/>
    <property type="match status" value="1"/>
</dbReference>
<dbReference type="InterPro" id="IPR051236">
    <property type="entry name" value="HAT_RTT109-like"/>
</dbReference>
<feature type="signal peptide" evidence="2">
    <location>
        <begin position="1"/>
        <end position="20"/>
    </location>
</feature>
<dbReference type="RefSeq" id="WP_174265987.1">
    <property type="nucleotide sequence ID" value="NZ_LR593886.1"/>
</dbReference>
<dbReference type="KEGG" id="gms:SOIL9_62750"/>
<dbReference type="Pfam" id="PF13653">
    <property type="entry name" value="GDPD_2"/>
    <property type="match status" value="1"/>
</dbReference>
<feature type="chain" id="PRO_5026682864" description="Altered inheritance of mitochondria protein 6" evidence="2">
    <location>
        <begin position="21"/>
        <end position="272"/>
    </location>
</feature>
<dbReference type="AlphaFoldDB" id="A0A6P2CRB7"/>
<name>A0A6P2CRB7_9BACT</name>
<dbReference type="InterPro" id="IPR039559">
    <property type="entry name" value="AIM6_PI-PLC-like_dom"/>
</dbReference>
<sequence length="272" mass="29989">MTSFYVALGACLLAAPGAGAEPPKKMAAPLPRAHAHNDYEHARPLFDALDCGFCSVEADIWLVKGELLVGHTPLQLKAGRTLEKLYLDPLRELAKANGGTVYPKGPAFHLMIDVKTDAKETFAALTKVLENYADLLTVTRDGKTEVKAVTIVISGNRDAKAVAEQKTRFAALDGRPADLDGTTSAALVPWVSESWRTLFKWDGTGPIPDAERKKLRELVAKAHKQGRKVRFWATPDKVEVWKELLDAGVDFLNTDKLADLEKFLREEEKQKN</sequence>
<dbReference type="GO" id="GO:0008081">
    <property type="term" value="F:phosphoric diester hydrolase activity"/>
    <property type="evidence" value="ECO:0007669"/>
    <property type="project" value="InterPro"/>
</dbReference>
<evidence type="ECO:0000313" key="3">
    <source>
        <dbReference type="EMBL" id="VTR91439.1"/>
    </source>
</evidence>
<dbReference type="EMBL" id="LR593886">
    <property type="protein sequence ID" value="VTR91439.1"/>
    <property type="molecule type" value="Genomic_DNA"/>
</dbReference>
<accession>A0A6P2CRB7</accession>
<dbReference type="PANTHER" id="PTHR31571:SF1">
    <property type="entry name" value="ALTERED INHERITANCE OF MITOCHONDRIA PROTEIN 6"/>
    <property type="match status" value="1"/>
</dbReference>
<evidence type="ECO:0000256" key="2">
    <source>
        <dbReference type="SAM" id="SignalP"/>
    </source>
</evidence>